<evidence type="ECO:0000313" key="1">
    <source>
        <dbReference type="EMBL" id="PWB88048.1"/>
    </source>
</evidence>
<dbReference type="InterPro" id="IPR008964">
    <property type="entry name" value="Invasin/intimin_cell_adhesion"/>
</dbReference>
<dbReference type="AlphaFoldDB" id="A0A315XQ84"/>
<evidence type="ECO:0000313" key="2">
    <source>
        <dbReference type="Proteomes" id="UP000251717"/>
    </source>
</evidence>
<dbReference type="Gene3D" id="2.60.40.10">
    <property type="entry name" value="Immunoglobulins"/>
    <property type="match status" value="2"/>
</dbReference>
<dbReference type="SUPFAM" id="SSF49373">
    <property type="entry name" value="Invasin/intimin cell-adhesion fragments"/>
    <property type="match status" value="1"/>
</dbReference>
<sequence length="619" mass="67985">MFNKKITLILMTLVFMLSISAVAAVDSNSTDDMAAGELDEEPPSADVEVLSADETDAAQENYTLKGSDVSMYYKGDSSYKVTLYDDENPVQNTNVTLKLNGEEFVRTTDSSGQVSLKIDLNPGTYTISAIFGNITTTNKIKILPVIKGQDVTKPYKSAKKYTATFLDSNGKPLKNTEVKFKLNGKTYTKKTNSNGVASLALDLKPGKYVVYAIHPNGYQISNSITVKSSVTSSDLKKYYKGSKKFKAKFYGANGKVLKKKYVKFYVKGYYIYKKTNSKGVASIPAGFAPGTYKIISINPKTGEKKTNTITIMKPLSANSMTVFTDKTSKFTVTLHKPDGKLAKNKKMTIYVDGAKKTVKTNSDGVATVKFKMERGTYVFKSVDPYTKYTLSKKVTVKLASVKAVDIGAIENTPSTYQATLLQQNGKVAKNTKMMISINGVEHIVKTDSKGIAKVAFNLPIGKYKVVCKDLDTGYSVTRQISVIRHETGIAYNQYGVSEDGRTLLVVGRPSAAGEESTYGYKFYMTEFDRTCPYCGSHEIYWGIFWAGSETADEGVFPFTGKVEQGSAEGNIFCIDCDCDFSIFGHNHDGSGRDLTVIWGPEPSSKEVAYILKSGNYIKI</sequence>
<dbReference type="RefSeq" id="WP_116591185.1">
    <property type="nucleotide sequence ID" value="NZ_MZGS01000014.1"/>
</dbReference>
<comment type="caution">
    <text evidence="1">The sequence shown here is derived from an EMBL/GenBank/DDBJ whole genome shotgun (WGS) entry which is preliminary data.</text>
</comment>
<gene>
    <name evidence="1" type="ORF">MBBTH_01920</name>
</gene>
<dbReference type="EMBL" id="MZGS01000014">
    <property type="protein sequence ID" value="PWB88048.1"/>
    <property type="molecule type" value="Genomic_DNA"/>
</dbReference>
<dbReference type="InterPro" id="IPR013783">
    <property type="entry name" value="Ig-like_fold"/>
</dbReference>
<protein>
    <submittedName>
        <fullName evidence="1">Bacterial Ig-like domain (Group 1)</fullName>
    </submittedName>
</protein>
<reference evidence="1 2" key="1">
    <citation type="submission" date="2017-03" db="EMBL/GenBank/DDBJ databases">
        <title>Genome sequence of Methanobrevibacter thaueri.</title>
        <authorList>
            <person name="Poehlein A."/>
            <person name="Seedorf H."/>
            <person name="Daniel R."/>
        </authorList>
    </citation>
    <scope>NUCLEOTIDE SEQUENCE [LARGE SCALE GENOMIC DNA]</scope>
    <source>
        <strain evidence="1 2">DSM 11995</strain>
    </source>
</reference>
<organism evidence="1 2">
    <name type="scientific">Methanobrevibacter thaueri</name>
    <dbReference type="NCBI Taxonomy" id="190975"/>
    <lineage>
        <taxon>Archaea</taxon>
        <taxon>Methanobacteriati</taxon>
        <taxon>Methanobacteriota</taxon>
        <taxon>Methanomada group</taxon>
        <taxon>Methanobacteria</taxon>
        <taxon>Methanobacteriales</taxon>
        <taxon>Methanobacteriaceae</taxon>
        <taxon>Methanobrevibacter</taxon>
    </lineage>
</organism>
<proteinExistence type="predicted"/>
<dbReference type="OrthoDB" id="77021at2157"/>
<keyword evidence="2" id="KW-1185">Reference proteome</keyword>
<dbReference type="Proteomes" id="UP000251717">
    <property type="component" value="Unassembled WGS sequence"/>
</dbReference>
<accession>A0A315XQ84</accession>
<name>A0A315XQ84_9EURY</name>